<keyword evidence="4" id="KW-0347">Helicase</keyword>
<dbReference type="PROSITE" id="PS51194">
    <property type="entry name" value="HELICASE_CTER"/>
    <property type="match status" value="1"/>
</dbReference>
<protein>
    <submittedName>
        <fullName evidence="4">DEAD/DEAH box helicase family protein</fullName>
    </submittedName>
</protein>
<sequence length="1054" mass="117131">MTFDDDRPLDSLRRHLRDATSLDSLSESFSIFVHDALKAELADVDMRLLLWGRNTENLPLNGLDDENLLRARLDQHRVAREFVEWAEQRLQARRLNLRTRDTSTTVHGPSPYAIQGAGIEAESLGLVASSSLHLPLEFTDVDQVAQIGEHFERTWHHAASVPAQEDFLDAARALYQDRSPESVYLRILTSLFSDFVEEAGEETEARGRTGFFDTEVWKKLYKFQRDGVLGAIEKLERHNGCIIADSVGLGKTFEALAVIKYYELRNDRVLVLAPKRLRENWTLFRANDERNPLVADRFNFDVLNHTDLSRANGMSGDIDLAHIAWGNYDLVVIDESHNFRNNPQVDGRTTRYERLMDEVVRAGVRTKVLMLSATPVNTRLADLRNQVLFATEGDDGALSHEGIKDIGQTLRQAQSRFNAWQKAPEAQRTARSLVSTLGMDYIRLLDLLTIARSRKHIEKYYGVADTGKFPVRLTPINLSPGIDLDGSMSSLEQINRSILRLTLAAYKPTSYVHAAHVAQYAELYDRSLRTGGKRKWVQTDREDNVVHLLRIGLLKRLESSVHSFALTLAKVLSVVDASIETLDVFVASGGDGLSITDDGAATLLSLEDPELDDIVGGNVKVFLKDVDRTRWRQDLEADRATITTLLADVTRVDAARDAKLAELRTFLRAKVENPFNAGNHKALVFTAFSDTAEYLYEHIAGWAVAELGVHVALITGQSTRTTAALARRDMHSVLAAFSPLSKGGSKDAEVVDFIIATDTISEGQNLQDCDTVVNYDIHWNPVRIVQRFGRVDRLGSQNTSVQLVNFWPTEDLDAYINLEGRVSSRMKLLDVSATGEENVLDSSEMNDLDYRRRQLEQLKNASPTMEDLAGGLSITDLTLSDFRMDAASRPRAELRRIDEWPLALFGVARFDATLASEGLTPGAVFLLRLREGAPPFGSGYPLAPYVLAYVGDDGVLAHEVDEPKLALDVLRRHGLDRTDPDSEALADFEKATRHGRDMSHYRALLDAAVTATSGHSDQTLAASVFSPAPSRLGTDASVAGLGSVDVVAWLAIVP</sequence>
<organism evidence="4 5">
    <name type="scientific">Flavimobilis rhizosphaerae</name>
    <dbReference type="NCBI Taxonomy" id="2775421"/>
    <lineage>
        <taxon>Bacteria</taxon>
        <taxon>Bacillati</taxon>
        <taxon>Actinomycetota</taxon>
        <taxon>Actinomycetes</taxon>
        <taxon>Micrococcales</taxon>
        <taxon>Jonesiaceae</taxon>
        <taxon>Flavimobilis</taxon>
    </lineage>
</organism>
<evidence type="ECO:0000313" key="4">
    <source>
        <dbReference type="EMBL" id="MBD9698453.1"/>
    </source>
</evidence>
<dbReference type="Pfam" id="PF04851">
    <property type="entry name" value="ResIII"/>
    <property type="match status" value="1"/>
</dbReference>
<dbReference type="InterPro" id="IPR001650">
    <property type="entry name" value="Helicase_C-like"/>
</dbReference>
<dbReference type="CDD" id="cd18793">
    <property type="entry name" value="SF2_C_SNF"/>
    <property type="match status" value="1"/>
</dbReference>
<feature type="domain" description="Helicase C-terminal" evidence="3">
    <location>
        <begin position="670"/>
        <end position="840"/>
    </location>
</feature>
<keyword evidence="5" id="KW-1185">Reference proteome</keyword>
<comment type="caution">
    <text evidence="4">The sequence shown here is derived from an EMBL/GenBank/DDBJ whole genome shotgun (WGS) entry which is preliminary data.</text>
</comment>
<evidence type="ECO:0000256" key="1">
    <source>
        <dbReference type="ARBA" id="ARBA00022801"/>
    </source>
</evidence>
<dbReference type="GO" id="GO:0004386">
    <property type="term" value="F:helicase activity"/>
    <property type="evidence" value="ECO:0007669"/>
    <property type="project" value="UniProtKB-KW"/>
</dbReference>
<evidence type="ECO:0000313" key="5">
    <source>
        <dbReference type="Proteomes" id="UP000642107"/>
    </source>
</evidence>
<dbReference type="InterPro" id="IPR014001">
    <property type="entry name" value="Helicase_ATP-bd"/>
</dbReference>
<dbReference type="Gene3D" id="3.40.50.10810">
    <property type="entry name" value="Tandem AAA-ATPase domain"/>
    <property type="match status" value="1"/>
</dbReference>
<gene>
    <name evidence="4" type="ORF">IGS67_02945</name>
</gene>
<dbReference type="InterPro" id="IPR049730">
    <property type="entry name" value="SNF2/RAD54-like_C"/>
</dbReference>
<dbReference type="InterPro" id="IPR006935">
    <property type="entry name" value="Helicase/UvrB_N"/>
</dbReference>
<dbReference type="SMART" id="SM00487">
    <property type="entry name" value="DEXDc"/>
    <property type="match status" value="1"/>
</dbReference>
<dbReference type="InterPro" id="IPR038718">
    <property type="entry name" value="SNF2-like_sf"/>
</dbReference>
<keyword evidence="1" id="KW-0378">Hydrolase</keyword>
<accession>A0ABR9DMW3</accession>
<dbReference type="PANTHER" id="PTHR45766:SF6">
    <property type="entry name" value="SWI_SNF-RELATED MATRIX-ASSOCIATED ACTIN-DEPENDENT REGULATOR OF CHROMATIN SUBFAMILY A-LIKE PROTEIN 1"/>
    <property type="match status" value="1"/>
</dbReference>
<dbReference type="EMBL" id="JACZDF010000001">
    <property type="protein sequence ID" value="MBD9698453.1"/>
    <property type="molecule type" value="Genomic_DNA"/>
</dbReference>
<proteinExistence type="predicted"/>
<dbReference type="SUPFAM" id="SSF52540">
    <property type="entry name" value="P-loop containing nucleoside triphosphate hydrolases"/>
    <property type="match status" value="2"/>
</dbReference>
<feature type="domain" description="Helicase ATP-binding" evidence="2">
    <location>
        <begin position="232"/>
        <end position="393"/>
    </location>
</feature>
<dbReference type="PROSITE" id="PS51192">
    <property type="entry name" value="HELICASE_ATP_BIND_1"/>
    <property type="match status" value="1"/>
</dbReference>
<name>A0ABR9DMW3_9MICO</name>
<dbReference type="RefSeq" id="WP_192277626.1">
    <property type="nucleotide sequence ID" value="NZ_JACZDF010000001.1"/>
</dbReference>
<keyword evidence="4" id="KW-0067">ATP-binding</keyword>
<reference evidence="4 5" key="1">
    <citation type="submission" date="2020-09" db="EMBL/GenBank/DDBJ databases">
        <title>Flavimobilis rhizosphaerae sp. nov., isolated from rhizosphere soil of Spartina alterniflora.</title>
        <authorList>
            <person name="Hanqin C."/>
        </authorList>
    </citation>
    <scope>NUCLEOTIDE SEQUENCE [LARGE SCALE GENOMIC DNA]</scope>
    <source>
        <strain evidence="4 5">GY 10621</strain>
    </source>
</reference>
<dbReference type="SMART" id="SM00490">
    <property type="entry name" value="HELICc"/>
    <property type="match status" value="1"/>
</dbReference>
<keyword evidence="4" id="KW-0547">Nucleotide-binding</keyword>
<dbReference type="PANTHER" id="PTHR45766">
    <property type="entry name" value="DNA ANNEALING HELICASE AND ENDONUCLEASE ZRANB3 FAMILY MEMBER"/>
    <property type="match status" value="1"/>
</dbReference>
<evidence type="ECO:0000259" key="3">
    <source>
        <dbReference type="PROSITE" id="PS51194"/>
    </source>
</evidence>
<dbReference type="Gene3D" id="3.40.50.300">
    <property type="entry name" value="P-loop containing nucleotide triphosphate hydrolases"/>
    <property type="match status" value="1"/>
</dbReference>
<dbReference type="Pfam" id="PF00271">
    <property type="entry name" value="Helicase_C"/>
    <property type="match status" value="1"/>
</dbReference>
<dbReference type="Proteomes" id="UP000642107">
    <property type="component" value="Unassembled WGS sequence"/>
</dbReference>
<evidence type="ECO:0000259" key="2">
    <source>
        <dbReference type="PROSITE" id="PS51192"/>
    </source>
</evidence>
<dbReference type="InterPro" id="IPR027417">
    <property type="entry name" value="P-loop_NTPase"/>
</dbReference>